<feature type="compositionally biased region" description="Basic and acidic residues" evidence="1">
    <location>
        <begin position="1"/>
        <end position="12"/>
    </location>
</feature>
<keyword evidence="2" id="KW-1185">Reference proteome</keyword>
<sequence length="23" mass="2819">MRILENRPRTRLQDGQAWMTSMQ</sequence>
<evidence type="ECO:0000256" key="1">
    <source>
        <dbReference type="SAM" id="MobiDB-lite"/>
    </source>
</evidence>
<accession>A0A1I7YNV8</accession>
<evidence type="ECO:0000313" key="2">
    <source>
        <dbReference type="Proteomes" id="UP000095287"/>
    </source>
</evidence>
<proteinExistence type="predicted"/>
<reference evidence="3" key="1">
    <citation type="submission" date="2016-11" db="UniProtKB">
        <authorList>
            <consortium name="WormBaseParasite"/>
        </authorList>
    </citation>
    <scope>IDENTIFICATION</scope>
</reference>
<protein>
    <submittedName>
        <fullName evidence="3">Excisionase</fullName>
    </submittedName>
</protein>
<feature type="region of interest" description="Disordered" evidence="1">
    <location>
        <begin position="1"/>
        <end position="23"/>
    </location>
</feature>
<dbReference type="Proteomes" id="UP000095287">
    <property type="component" value="Unplaced"/>
</dbReference>
<dbReference type="AlphaFoldDB" id="A0A1I7YNV8"/>
<name>A0A1I7YNV8_9BILA</name>
<evidence type="ECO:0000313" key="3">
    <source>
        <dbReference type="WBParaSite" id="L893_g18304.t1"/>
    </source>
</evidence>
<dbReference type="WBParaSite" id="L893_g18304.t1">
    <property type="protein sequence ID" value="L893_g18304.t1"/>
    <property type="gene ID" value="L893_g18304"/>
</dbReference>
<organism evidence="2 3">
    <name type="scientific">Steinernema glaseri</name>
    <dbReference type="NCBI Taxonomy" id="37863"/>
    <lineage>
        <taxon>Eukaryota</taxon>
        <taxon>Metazoa</taxon>
        <taxon>Ecdysozoa</taxon>
        <taxon>Nematoda</taxon>
        <taxon>Chromadorea</taxon>
        <taxon>Rhabditida</taxon>
        <taxon>Tylenchina</taxon>
        <taxon>Panagrolaimomorpha</taxon>
        <taxon>Strongyloidoidea</taxon>
        <taxon>Steinernematidae</taxon>
        <taxon>Steinernema</taxon>
    </lineage>
</organism>